<dbReference type="STRING" id="1631356.VV01_17880"/>
<dbReference type="Gene3D" id="1.10.10.10">
    <property type="entry name" value="Winged helix-like DNA-binding domain superfamily/Winged helix DNA-binding domain"/>
    <property type="match status" value="1"/>
</dbReference>
<gene>
    <name evidence="2" type="ORF">VV01_17880</name>
</gene>
<organism evidence="2 3">
    <name type="scientific">Luteipulveratus halotolerans</name>
    <dbReference type="NCBI Taxonomy" id="1631356"/>
    <lineage>
        <taxon>Bacteria</taxon>
        <taxon>Bacillati</taxon>
        <taxon>Actinomycetota</taxon>
        <taxon>Actinomycetes</taxon>
        <taxon>Micrococcales</taxon>
        <taxon>Dermacoccaceae</taxon>
        <taxon>Luteipulveratus</taxon>
    </lineage>
</organism>
<dbReference type="PATRIC" id="fig|1631356.3.peg.3562"/>
<dbReference type="Proteomes" id="UP000037397">
    <property type="component" value="Unassembled WGS sequence"/>
</dbReference>
<evidence type="ECO:0000313" key="2">
    <source>
        <dbReference type="EMBL" id="KNX38589.1"/>
    </source>
</evidence>
<dbReference type="GO" id="GO:0006355">
    <property type="term" value="P:regulation of DNA-templated transcription"/>
    <property type="evidence" value="ECO:0007669"/>
    <property type="project" value="InterPro"/>
</dbReference>
<dbReference type="InterPro" id="IPR000792">
    <property type="entry name" value="Tscrpt_reg_LuxR_C"/>
</dbReference>
<name>A0A0L6CLI8_9MICO</name>
<protein>
    <recommendedName>
        <fullName evidence="1">HTH luxR-type domain-containing protein</fullName>
    </recommendedName>
</protein>
<sequence length="226" mass="24339">MALRAAVTDVAMSDGPPPPGLSLFAVGQGPITKRLVDIEAQTVRSVWSTNPTLSFDPENPAFELEDRSYARKVDLQRITTERALRFSPLLPSFTPQIRVGTAMLRLIISDERLALLEGPDTARGEPVAWAATSGTFLARALELWHVTWAESRPVLADSEEPPLNARQLSVARAMCLGRTDAAIARALDVSPRTVARDVAAVMALTGADSRAGAVLAMLGRGRQSRT</sequence>
<dbReference type="SMART" id="SM00421">
    <property type="entry name" value="HTH_LUXR"/>
    <property type="match status" value="1"/>
</dbReference>
<dbReference type="InterPro" id="IPR016032">
    <property type="entry name" value="Sig_transdc_resp-reg_C-effctor"/>
</dbReference>
<feature type="domain" description="HTH luxR-type" evidence="1">
    <location>
        <begin position="160"/>
        <end position="217"/>
    </location>
</feature>
<reference evidence="3" key="1">
    <citation type="submission" date="2015-03" db="EMBL/GenBank/DDBJ databases">
        <title>Luteipulveratus halotolerans sp. nov., a novel actinobacterium (Dermacoccaceae) from Sarawak, Malaysia.</title>
        <authorList>
            <person name="Juboi H."/>
            <person name="Basik A."/>
            <person name="Shamsul S.S."/>
            <person name="Arnold P."/>
            <person name="Schmitt E.K."/>
            <person name="Sanglier J.-J."/>
            <person name="Yeo T."/>
        </authorList>
    </citation>
    <scope>NUCLEOTIDE SEQUENCE [LARGE SCALE GENOMIC DNA]</scope>
    <source>
        <strain evidence="3">C296001</strain>
    </source>
</reference>
<evidence type="ECO:0000259" key="1">
    <source>
        <dbReference type="SMART" id="SM00421"/>
    </source>
</evidence>
<dbReference type="InterPro" id="IPR036388">
    <property type="entry name" value="WH-like_DNA-bd_sf"/>
</dbReference>
<accession>A0A0L6CLI8</accession>
<dbReference type="SUPFAM" id="SSF46894">
    <property type="entry name" value="C-terminal effector domain of the bipartite response regulators"/>
    <property type="match status" value="1"/>
</dbReference>
<dbReference type="AlphaFoldDB" id="A0A0L6CLI8"/>
<dbReference type="GO" id="GO:0003677">
    <property type="term" value="F:DNA binding"/>
    <property type="evidence" value="ECO:0007669"/>
    <property type="project" value="InterPro"/>
</dbReference>
<keyword evidence="3" id="KW-1185">Reference proteome</keyword>
<comment type="caution">
    <text evidence="2">The sequence shown here is derived from an EMBL/GenBank/DDBJ whole genome shotgun (WGS) entry which is preliminary data.</text>
</comment>
<dbReference type="EMBL" id="LAIR01000002">
    <property type="protein sequence ID" value="KNX38589.1"/>
    <property type="molecule type" value="Genomic_DNA"/>
</dbReference>
<proteinExistence type="predicted"/>
<evidence type="ECO:0000313" key="3">
    <source>
        <dbReference type="Proteomes" id="UP000037397"/>
    </source>
</evidence>